<reference evidence="1" key="1">
    <citation type="submission" date="2016-10" db="EMBL/GenBank/DDBJ databases">
        <authorList>
            <person name="Benchimol M."/>
            <person name="Almeida L.G."/>
            <person name="Vasconcelos A.T."/>
            <person name="Perreira-Neves A."/>
            <person name="Rosa I.A."/>
            <person name="Tasca T."/>
            <person name="Bogo M.R."/>
            <person name="de Souza W."/>
        </authorList>
    </citation>
    <scope>NUCLEOTIDE SEQUENCE [LARGE SCALE GENOMIC DNA]</scope>
    <source>
        <strain evidence="1">K</strain>
    </source>
</reference>
<evidence type="ECO:0008006" key="3">
    <source>
        <dbReference type="Google" id="ProtNLM"/>
    </source>
</evidence>
<sequence>MSFSKKIPPESAMWRKFNSFLQFGLEFDTSSAVDQALEYFSKSVIGLRTRWTETAIESGMNEIQIHKLPRHFDLLQDAAKYTFQHFTPNFSDAVGSIAYNDRQVVLNVAHLASDGGYFRFLIENFGKIPKNLPPFKVENEDAFKDLIDKSPTDVKGNLIDENLTRVFSHDEKNINHLEYDQYLTKYWKPSDFKFDYNPKTRAPQKLTEKTYLANFFAACAQERHLMNSFGMNTVVDLRKWLSVPVNFDHLSMIAFISPYIKNVTPDMNLSQFAQIMRKSLNDKLARHEQFGIFHSPQNGKIIPGNYFEISNIGPIKIKKPITNLWISMEMKAYERYTIANMGFSVDDGQQNNLVTRFRWNPHTLSPDEARRMEAVVNHVIGNVSFDRTIGDVYEEAKEVYKQ</sequence>
<organism evidence="1 2">
    <name type="scientific">Tritrichomonas foetus</name>
    <dbReference type="NCBI Taxonomy" id="1144522"/>
    <lineage>
        <taxon>Eukaryota</taxon>
        <taxon>Metamonada</taxon>
        <taxon>Parabasalia</taxon>
        <taxon>Tritrichomonadida</taxon>
        <taxon>Tritrichomonadidae</taxon>
        <taxon>Tritrichomonas</taxon>
    </lineage>
</organism>
<name>A0A1J4JBA7_9EUKA</name>
<evidence type="ECO:0000313" key="1">
    <source>
        <dbReference type="EMBL" id="OHS94532.1"/>
    </source>
</evidence>
<keyword evidence="2" id="KW-1185">Reference proteome</keyword>
<proteinExistence type="predicted"/>
<dbReference type="RefSeq" id="XP_068347669.1">
    <property type="nucleotide sequence ID" value="XM_068512558.1"/>
</dbReference>
<dbReference type="VEuPathDB" id="TrichDB:TRFO_39301"/>
<dbReference type="OrthoDB" id="10523533at2759"/>
<dbReference type="GeneID" id="94847262"/>
<evidence type="ECO:0000313" key="2">
    <source>
        <dbReference type="Proteomes" id="UP000179807"/>
    </source>
</evidence>
<accession>A0A1J4JBA7</accession>
<gene>
    <name evidence="1" type="ORF">TRFO_39301</name>
</gene>
<dbReference type="Proteomes" id="UP000179807">
    <property type="component" value="Unassembled WGS sequence"/>
</dbReference>
<protein>
    <recommendedName>
        <fullName evidence="3">Condensation domain-containing protein</fullName>
    </recommendedName>
</protein>
<comment type="caution">
    <text evidence="1">The sequence shown here is derived from an EMBL/GenBank/DDBJ whole genome shotgun (WGS) entry which is preliminary data.</text>
</comment>
<dbReference type="EMBL" id="MLAK01001312">
    <property type="protein sequence ID" value="OHS94532.1"/>
    <property type="molecule type" value="Genomic_DNA"/>
</dbReference>
<dbReference type="AlphaFoldDB" id="A0A1J4JBA7"/>